<evidence type="ECO:0000313" key="3">
    <source>
        <dbReference type="Proteomes" id="UP000231195"/>
    </source>
</evidence>
<dbReference type="Pfam" id="PF01553">
    <property type="entry name" value="Acyltransferase"/>
    <property type="match status" value="1"/>
</dbReference>
<comment type="caution">
    <text evidence="2">The sequence shown here is derived from an EMBL/GenBank/DDBJ whole genome shotgun (WGS) entry which is preliminary data.</text>
</comment>
<dbReference type="SUPFAM" id="SSF69593">
    <property type="entry name" value="Glycerol-3-phosphate (1)-acyltransferase"/>
    <property type="match status" value="1"/>
</dbReference>
<protein>
    <recommendedName>
        <fullName evidence="1">Phospholipid/glycerol acyltransferase domain-containing protein</fullName>
    </recommendedName>
</protein>
<dbReference type="Proteomes" id="UP000231195">
    <property type="component" value="Unassembled WGS sequence"/>
</dbReference>
<dbReference type="InterPro" id="IPR002123">
    <property type="entry name" value="Plipid/glycerol_acylTrfase"/>
</dbReference>
<accession>A0A2M7X2L0</accession>
<dbReference type="AlphaFoldDB" id="A0A2M7X2L0"/>
<gene>
    <name evidence="2" type="ORF">CO179_02465</name>
</gene>
<name>A0A2M7X2L0_UNCKA</name>
<dbReference type="GO" id="GO:0016746">
    <property type="term" value="F:acyltransferase activity"/>
    <property type="evidence" value="ECO:0007669"/>
    <property type="project" value="InterPro"/>
</dbReference>
<proteinExistence type="predicted"/>
<evidence type="ECO:0000259" key="1">
    <source>
        <dbReference type="Pfam" id="PF01553"/>
    </source>
</evidence>
<sequence length="273" mass="30776">MLQKKQHHITNLFESFYLEAYKLSVSNPEKIKILYQNTLASLSILMPLSTTYSPDFDQTKIPPKFITIANYFKSICIANIDNESVLNALSIDKSTLPHHGIDPSPIRHYSVIHSLKKFDINHHIISGKMHESLDNIFKPLGSIMISGSNSKGNYETLKMESEHIASGKSSITMFPEGANTERNPLQNEHLVLPFKTGFAVLAIDLSLPILPISVAFDPQTDTFKTYVHSFYYPKDLQGLEPQVIAQQMRELVIDGIKKVHSSAILTLPHFQEN</sequence>
<evidence type="ECO:0000313" key="2">
    <source>
        <dbReference type="EMBL" id="PJA40377.1"/>
    </source>
</evidence>
<reference evidence="3" key="1">
    <citation type="submission" date="2017-09" db="EMBL/GenBank/DDBJ databases">
        <title>Depth-based differentiation of microbial function through sediment-hosted aquifers and enrichment of novel symbionts in the deep terrestrial subsurface.</title>
        <authorList>
            <person name="Probst A.J."/>
            <person name="Ladd B."/>
            <person name="Jarett J.K."/>
            <person name="Geller-Mcgrath D.E."/>
            <person name="Sieber C.M.K."/>
            <person name="Emerson J.B."/>
            <person name="Anantharaman K."/>
            <person name="Thomas B.C."/>
            <person name="Malmstrom R."/>
            <person name="Stieglmeier M."/>
            <person name="Klingl A."/>
            <person name="Woyke T."/>
            <person name="Ryan C.M."/>
            <person name="Banfield J.F."/>
        </authorList>
    </citation>
    <scope>NUCLEOTIDE SEQUENCE [LARGE SCALE GENOMIC DNA]</scope>
</reference>
<feature type="domain" description="Phospholipid/glycerol acyltransferase" evidence="1">
    <location>
        <begin position="132"/>
        <end position="214"/>
    </location>
</feature>
<dbReference type="EMBL" id="PFWZ01000086">
    <property type="protein sequence ID" value="PJA40377.1"/>
    <property type="molecule type" value="Genomic_DNA"/>
</dbReference>
<organism evidence="2 3">
    <name type="scientific">candidate division WWE3 bacterium CG_4_9_14_3_um_filter_39_7</name>
    <dbReference type="NCBI Taxonomy" id="1975080"/>
    <lineage>
        <taxon>Bacteria</taxon>
        <taxon>Katanobacteria</taxon>
    </lineage>
</organism>